<evidence type="ECO:0000313" key="2">
    <source>
        <dbReference type="Proteomes" id="UP000242754"/>
    </source>
</evidence>
<sequence>MELKKISSVNGFIFIIDDMSTDVDKRMNIYRGDNILLNSLKKFKSITPFFAKDAQTVKYENVLEITEPNEIEKGIFLTLKAGEELSDDQKSYTKSNKRIMEIADKKFSLYQNE</sequence>
<name>A0A143Y608_9LACT</name>
<dbReference type="STRING" id="140314.SAMN04488076_10259"/>
<dbReference type="OrthoDB" id="9925680at2"/>
<evidence type="ECO:0000313" key="1">
    <source>
        <dbReference type="EMBL" id="CZQ81701.1"/>
    </source>
</evidence>
<gene>
    <name evidence="1" type="ORF">Tpal_231</name>
</gene>
<dbReference type="Proteomes" id="UP000242754">
    <property type="component" value="Unassembled WGS sequence"/>
</dbReference>
<keyword evidence="2" id="KW-1185">Reference proteome</keyword>
<organism evidence="1 2">
    <name type="scientific">Trichococcus palustris</name>
    <dbReference type="NCBI Taxonomy" id="140314"/>
    <lineage>
        <taxon>Bacteria</taxon>
        <taxon>Bacillati</taxon>
        <taxon>Bacillota</taxon>
        <taxon>Bacilli</taxon>
        <taxon>Lactobacillales</taxon>
        <taxon>Carnobacteriaceae</taxon>
        <taxon>Trichococcus</taxon>
    </lineage>
</organism>
<dbReference type="RefSeq" id="WP_087030187.1">
    <property type="nucleotide sequence ID" value="NZ_FJNE01000001.1"/>
</dbReference>
<reference evidence="1 2" key="1">
    <citation type="submission" date="2016-02" db="EMBL/GenBank/DDBJ databases">
        <authorList>
            <person name="Wen L."/>
            <person name="He K."/>
            <person name="Yang H."/>
        </authorList>
    </citation>
    <scope>NUCLEOTIDE SEQUENCE [LARGE SCALE GENOMIC DNA]</scope>
    <source>
        <strain evidence="1">Trichococcus palustris</strain>
    </source>
</reference>
<dbReference type="EMBL" id="FJNE01000001">
    <property type="protein sequence ID" value="CZQ81701.1"/>
    <property type="molecule type" value="Genomic_DNA"/>
</dbReference>
<proteinExistence type="predicted"/>
<dbReference type="AlphaFoldDB" id="A0A143Y608"/>
<protein>
    <submittedName>
        <fullName evidence="1">Uncharacterized protein</fullName>
    </submittedName>
</protein>
<accession>A0A143Y608</accession>